<dbReference type="GO" id="GO:0016301">
    <property type="term" value="F:kinase activity"/>
    <property type="evidence" value="ECO:0007669"/>
    <property type="project" value="UniProtKB-KW"/>
</dbReference>
<dbReference type="SUPFAM" id="SSF51604">
    <property type="entry name" value="Enolase C-terminal domain-like"/>
    <property type="match status" value="1"/>
</dbReference>
<dbReference type="AlphaFoldDB" id="A0A1F6D4B5"/>
<evidence type="ECO:0000313" key="3">
    <source>
        <dbReference type="EMBL" id="OGG56256.1"/>
    </source>
</evidence>
<dbReference type="SFLD" id="SFLDS00001">
    <property type="entry name" value="Enolase"/>
    <property type="match status" value="1"/>
</dbReference>
<dbReference type="CDD" id="cd03316">
    <property type="entry name" value="MR_like"/>
    <property type="match status" value="1"/>
</dbReference>
<gene>
    <name evidence="3" type="ORF">A3F84_10310</name>
</gene>
<dbReference type="EMBL" id="MFKF01000039">
    <property type="protein sequence ID" value="OGG56256.1"/>
    <property type="molecule type" value="Genomic_DNA"/>
</dbReference>
<dbReference type="NCBIfam" id="NF010624">
    <property type="entry name" value="PRK14017.1"/>
    <property type="match status" value="1"/>
</dbReference>
<keyword evidence="3" id="KW-0418">Kinase</keyword>
<dbReference type="Pfam" id="PF13378">
    <property type="entry name" value="MR_MLE_C"/>
    <property type="match status" value="1"/>
</dbReference>
<proteinExistence type="predicted"/>
<keyword evidence="1" id="KW-0456">Lyase</keyword>
<dbReference type="PANTHER" id="PTHR48080:SF2">
    <property type="entry name" value="D-GALACTONATE DEHYDRATASE"/>
    <property type="match status" value="1"/>
</dbReference>
<dbReference type="SFLD" id="SFLDG00179">
    <property type="entry name" value="mandelate_racemase"/>
    <property type="match status" value="1"/>
</dbReference>
<feature type="domain" description="Mandelate racemase/muconate lactonizing enzyme C-terminal" evidence="2">
    <location>
        <begin position="123"/>
        <end position="234"/>
    </location>
</feature>
<comment type="caution">
    <text evidence="3">The sequence shown here is derived from an EMBL/GenBank/DDBJ whole genome shotgun (WGS) entry which is preliminary data.</text>
</comment>
<protein>
    <submittedName>
        <fullName evidence="3">Galactokinase</fullName>
    </submittedName>
</protein>
<dbReference type="Pfam" id="PF02746">
    <property type="entry name" value="MR_MLE_N"/>
    <property type="match status" value="1"/>
</dbReference>
<dbReference type="GO" id="GO:0009063">
    <property type="term" value="P:amino acid catabolic process"/>
    <property type="evidence" value="ECO:0007669"/>
    <property type="project" value="InterPro"/>
</dbReference>
<dbReference type="SUPFAM" id="SSF54826">
    <property type="entry name" value="Enolase N-terminal domain-like"/>
    <property type="match status" value="1"/>
</dbReference>
<sequence length="379" mass="41876">MKITDVRVLHIDRYLFVQVHTDGGIVGLGESGTWGYLEASGQVVETFKKYLIGQDPLRIEHHWQYMYRCTHFRGAAIMGALSAIDVALWDIAGKHFGVPVYQLLGGKCRDKARVYGHVYGRTKEELVRGCVNAKAKGYTAVGHLTPFLDEPRGVPYYKTHSDKIHDAVETVQAYREAVGDGVDLCIEIHRRMDPAEAIVLARGIESFRPYFLEDPIRPDNFDAMAEVAQKIHIPIATGERIHTIYEFEMLLARNAVQYVRPDVCMAGGISHCKKIAALAEAHHVGVVPHNPLSPVSTAACVQLAACIPNFALQEYPSGEHEPPKSEMVKGALKLENGFLIVPDAPGIGVELAEGAQEKFPPRPRSLTTRLHVDGSVVDQ</sequence>
<name>A0A1F6D4B5_HANXR</name>
<dbReference type="Gene3D" id="3.20.20.120">
    <property type="entry name" value="Enolase-like C-terminal domain"/>
    <property type="match status" value="1"/>
</dbReference>
<dbReference type="PROSITE" id="PS00908">
    <property type="entry name" value="MR_MLE_1"/>
    <property type="match status" value="1"/>
</dbReference>
<dbReference type="InterPro" id="IPR029065">
    <property type="entry name" value="Enolase_C-like"/>
</dbReference>
<dbReference type="Proteomes" id="UP000178606">
    <property type="component" value="Unassembled WGS sequence"/>
</dbReference>
<dbReference type="InterPro" id="IPR013341">
    <property type="entry name" value="Mandelate_racemase_N_dom"/>
</dbReference>
<dbReference type="InterPro" id="IPR034593">
    <property type="entry name" value="DgoD-like"/>
</dbReference>
<dbReference type="InterPro" id="IPR036849">
    <property type="entry name" value="Enolase-like_C_sf"/>
</dbReference>
<organism evidence="3 4">
    <name type="scientific">Handelsmanbacteria sp. (strain RIFCSPLOWO2_12_FULL_64_10)</name>
    <dbReference type="NCBI Taxonomy" id="1817868"/>
    <lineage>
        <taxon>Bacteria</taxon>
        <taxon>Candidatus Handelsmaniibacteriota</taxon>
    </lineage>
</organism>
<dbReference type="InterPro" id="IPR013342">
    <property type="entry name" value="Mandelate_racemase_C"/>
</dbReference>
<accession>A0A1F6D4B5</accession>
<reference evidence="3 4" key="1">
    <citation type="journal article" date="2016" name="Nat. Commun.">
        <title>Thousands of microbial genomes shed light on interconnected biogeochemical processes in an aquifer system.</title>
        <authorList>
            <person name="Anantharaman K."/>
            <person name="Brown C.T."/>
            <person name="Hug L.A."/>
            <person name="Sharon I."/>
            <person name="Castelle C.J."/>
            <person name="Probst A.J."/>
            <person name="Thomas B.C."/>
            <person name="Singh A."/>
            <person name="Wilkins M.J."/>
            <person name="Karaoz U."/>
            <person name="Brodie E.L."/>
            <person name="Williams K.H."/>
            <person name="Hubbard S.S."/>
            <person name="Banfield J.F."/>
        </authorList>
    </citation>
    <scope>NUCLEOTIDE SEQUENCE [LARGE SCALE GENOMIC DNA]</scope>
    <source>
        <strain evidence="4">RIFCSPLOWO2_12_FULL_64_10</strain>
    </source>
</reference>
<evidence type="ECO:0000256" key="1">
    <source>
        <dbReference type="ARBA" id="ARBA00023239"/>
    </source>
</evidence>
<dbReference type="GO" id="GO:0016829">
    <property type="term" value="F:lyase activity"/>
    <property type="evidence" value="ECO:0007669"/>
    <property type="project" value="UniProtKB-KW"/>
</dbReference>
<dbReference type="InterPro" id="IPR018110">
    <property type="entry name" value="Mandel_Rmase/mucon_lact_enz_CS"/>
</dbReference>
<evidence type="ECO:0000313" key="4">
    <source>
        <dbReference type="Proteomes" id="UP000178606"/>
    </source>
</evidence>
<evidence type="ECO:0000259" key="2">
    <source>
        <dbReference type="SMART" id="SM00922"/>
    </source>
</evidence>
<dbReference type="PANTHER" id="PTHR48080">
    <property type="entry name" value="D-GALACTONATE DEHYDRATASE-RELATED"/>
    <property type="match status" value="1"/>
</dbReference>
<dbReference type="InterPro" id="IPR029017">
    <property type="entry name" value="Enolase-like_N"/>
</dbReference>
<dbReference type="Gene3D" id="3.30.390.10">
    <property type="entry name" value="Enolase-like, N-terminal domain"/>
    <property type="match status" value="1"/>
</dbReference>
<dbReference type="SMART" id="SM00922">
    <property type="entry name" value="MR_MLE"/>
    <property type="match status" value="1"/>
</dbReference>
<keyword evidence="3" id="KW-0808">Transferase</keyword>